<dbReference type="GO" id="GO:0005829">
    <property type="term" value="C:cytosol"/>
    <property type="evidence" value="ECO:0007669"/>
    <property type="project" value="TreeGrafter"/>
</dbReference>
<protein>
    <recommendedName>
        <fullName evidence="5">gamma-glutamyl-gamma-aminobutyrate hydrolase</fullName>
        <ecNumber evidence="5">3.5.1.94</ecNumber>
    </recommendedName>
</protein>
<keyword evidence="7" id="KW-1185">Reference proteome</keyword>
<evidence type="ECO:0000256" key="5">
    <source>
        <dbReference type="ARBA" id="ARBA00066788"/>
    </source>
</evidence>
<dbReference type="CDD" id="cd01745">
    <property type="entry name" value="GATase1_2"/>
    <property type="match status" value="1"/>
</dbReference>
<dbReference type="Gene3D" id="3.40.50.880">
    <property type="match status" value="1"/>
</dbReference>
<evidence type="ECO:0000313" key="7">
    <source>
        <dbReference type="Proteomes" id="UP000308891"/>
    </source>
</evidence>
<dbReference type="Pfam" id="PF07722">
    <property type="entry name" value="Peptidase_C26"/>
    <property type="match status" value="1"/>
</dbReference>
<dbReference type="EMBL" id="STGJ01000008">
    <property type="protein sequence ID" value="TIC83098.1"/>
    <property type="molecule type" value="Genomic_DNA"/>
</dbReference>
<evidence type="ECO:0000256" key="4">
    <source>
        <dbReference type="ARBA" id="ARBA00060634"/>
    </source>
</evidence>
<dbReference type="PANTHER" id="PTHR43235:SF1">
    <property type="entry name" value="GLUTAMINE AMIDOTRANSFERASE PB2B2.05-RELATED"/>
    <property type="match status" value="1"/>
</dbReference>
<sequence length="252" mass="27638">MQQKPLIGIPCDVKQIGHFPFHAVGDKYVAAAAGAAGGVPLLLPSLGDAELIAASLELVDGVLLPGSPSNIEPHHYRAGPSREGTLHDVRRDATTLPLARLAIERGVPLLGICRGFQEINVVMGGTLHQHVQEEPGMLDHREPDTDDLDLMYGEAHDIRLLPGSWIAGWAGGERARVNSIHQQGIRTLGEGLIAEAVADDGLIEAYRVEAARAFAYAVQWHPEWKYWENPLSCKIFEAFGEACRQRRQRRKE</sequence>
<comment type="catalytic activity">
    <reaction evidence="2">
        <text>4-(gamma-L-glutamylamino)butanoate + H2O = 4-aminobutanoate + L-glutamate</text>
        <dbReference type="Rhea" id="RHEA:19737"/>
        <dbReference type="ChEBI" id="CHEBI:15377"/>
        <dbReference type="ChEBI" id="CHEBI:29985"/>
        <dbReference type="ChEBI" id="CHEBI:58800"/>
        <dbReference type="ChEBI" id="CHEBI:59888"/>
        <dbReference type="EC" id="3.5.1.94"/>
    </reaction>
</comment>
<dbReference type="FunFam" id="3.40.50.880:FF:000030">
    <property type="entry name" value="Gamma-glutamyl-gamma-aminobutyrate hydrolase PuuD"/>
    <property type="match status" value="1"/>
</dbReference>
<gene>
    <name evidence="6" type="ORF">E5K04_08365</name>
</gene>
<reference evidence="6 7" key="1">
    <citation type="submission" date="2019-04" db="EMBL/GenBank/DDBJ databases">
        <title>Crenobacter sp. nov.</title>
        <authorList>
            <person name="Shi S."/>
        </authorList>
    </citation>
    <scope>NUCLEOTIDE SEQUENCE [LARGE SCALE GENOMIC DNA]</scope>
    <source>
        <strain evidence="6 7">GY 70310</strain>
    </source>
</reference>
<dbReference type="GO" id="GO:0033969">
    <property type="term" value="F:gamma-glutamyl-gamma-aminobutyrate hydrolase activity"/>
    <property type="evidence" value="ECO:0007669"/>
    <property type="project" value="UniProtKB-EC"/>
</dbReference>
<dbReference type="OrthoDB" id="9813383at2"/>
<evidence type="ECO:0000256" key="1">
    <source>
        <dbReference type="ARBA" id="ARBA00011083"/>
    </source>
</evidence>
<dbReference type="AlphaFoldDB" id="A0A4T0UVX8"/>
<comment type="caution">
    <text evidence="6">The sequence shown here is derived from an EMBL/GenBank/DDBJ whole genome shotgun (WGS) entry which is preliminary data.</text>
</comment>
<proteinExistence type="inferred from homology"/>
<organism evidence="6 7">
    <name type="scientific">Crenobacter intestini</name>
    <dbReference type="NCBI Taxonomy" id="2563443"/>
    <lineage>
        <taxon>Bacteria</taxon>
        <taxon>Pseudomonadati</taxon>
        <taxon>Pseudomonadota</taxon>
        <taxon>Betaproteobacteria</taxon>
        <taxon>Neisseriales</taxon>
        <taxon>Neisseriaceae</taxon>
        <taxon>Crenobacter</taxon>
    </lineage>
</organism>
<dbReference type="PANTHER" id="PTHR43235">
    <property type="entry name" value="GLUTAMINE AMIDOTRANSFERASE PB2B2.05-RELATED"/>
    <property type="match status" value="1"/>
</dbReference>
<dbReference type="EC" id="3.5.1.94" evidence="5"/>
<dbReference type="InterPro" id="IPR044668">
    <property type="entry name" value="PuuD-like"/>
</dbReference>
<name>A0A4T0UVX8_9NEIS</name>
<evidence type="ECO:0000313" key="6">
    <source>
        <dbReference type="EMBL" id="TIC83098.1"/>
    </source>
</evidence>
<evidence type="ECO:0000256" key="3">
    <source>
        <dbReference type="ARBA" id="ARBA00055068"/>
    </source>
</evidence>
<dbReference type="Proteomes" id="UP000308891">
    <property type="component" value="Unassembled WGS sequence"/>
</dbReference>
<comment type="function">
    <text evidence="3">Involved in the breakdown of putrescine via hydrolysis of the gamma-glutamyl linkage of gamma-glutamyl-gamma-aminobutyrate.</text>
</comment>
<comment type="similarity">
    <text evidence="1">Belongs to the peptidase C26 family.</text>
</comment>
<dbReference type="PROSITE" id="PS51273">
    <property type="entry name" value="GATASE_TYPE_1"/>
    <property type="match status" value="1"/>
</dbReference>
<dbReference type="SUPFAM" id="SSF52317">
    <property type="entry name" value="Class I glutamine amidotransferase-like"/>
    <property type="match status" value="1"/>
</dbReference>
<keyword evidence="6" id="KW-0378">Hydrolase</keyword>
<dbReference type="InterPro" id="IPR029062">
    <property type="entry name" value="Class_I_gatase-like"/>
</dbReference>
<evidence type="ECO:0000256" key="2">
    <source>
        <dbReference type="ARBA" id="ARBA00052718"/>
    </source>
</evidence>
<dbReference type="InterPro" id="IPR011697">
    <property type="entry name" value="Peptidase_C26"/>
</dbReference>
<accession>A0A4T0UVX8</accession>
<dbReference type="RefSeq" id="WP_136552937.1">
    <property type="nucleotide sequence ID" value="NZ_STGJ01000008.1"/>
</dbReference>
<dbReference type="GO" id="GO:0006598">
    <property type="term" value="P:polyamine catabolic process"/>
    <property type="evidence" value="ECO:0007669"/>
    <property type="project" value="TreeGrafter"/>
</dbReference>
<comment type="pathway">
    <text evidence="4">Amine and polyamine degradation; putrescine degradation; 4-aminobutanoate from putrescine: step 4/4.</text>
</comment>